<evidence type="ECO:0000313" key="4">
    <source>
        <dbReference type="Proteomes" id="UP000007089"/>
    </source>
</evidence>
<proteinExistence type="predicted"/>
<dbReference type="Pfam" id="PF13413">
    <property type="entry name" value="HTH_25"/>
    <property type="match status" value="1"/>
</dbReference>
<dbReference type="Proteomes" id="UP000007089">
    <property type="component" value="Chromosome"/>
</dbReference>
<evidence type="ECO:0000256" key="2">
    <source>
        <dbReference type="SAM" id="Phobius"/>
    </source>
</evidence>
<dbReference type="InterPro" id="IPR050400">
    <property type="entry name" value="Bact_Cytoskel_RodZ"/>
</dbReference>
<gene>
    <name evidence="3" type="ordered locus">A2cp1_2654</name>
</gene>
<accession>B8JDE2</accession>
<dbReference type="EMBL" id="CP001359">
    <property type="protein sequence ID" value="ACL65991.1"/>
    <property type="molecule type" value="Genomic_DNA"/>
</dbReference>
<dbReference type="InterPro" id="IPR010982">
    <property type="entry name" value="Lambda_DNA-bd_dom_sf"/>
</dbReference>
<feature type="transmembrane region" description="Helical" evidence="2">
    <location>
        <begin position="122"/>
        <end position="141"/>
    </location>
</feature>
<name>B8JDE2_ANAD2</name>
<protein>
    <recommendedName>
        <fullName evidence="5">Transcriptional regulator, XRE family</fullName>
    </recommendedName>
</protein>
<reference evidence="3" key="1">
    <citation type="submission" date="2009-01" db="EMBL/GenBank/DDBJ databases">
        <title>Complete sequence of Anaeromyxobacter dehalogenans 2CP-1.</title>
        <authorList>
            <consortium name="US DOE Joint Genome Institute"/>
            <person name="Lucas S."/>
            <person name="Copeland A."/>
            <person name="Lapidus A."/>
            <person name="Glavina del Rio T."/>
            <person name="Dalin E."/>
            <person name="Tice H."/>
            <person name="Bruce D."/>
            <person name="Goodwin L."/>
            <person name="Pitluck S."/>
            <person name="Saunders E."/>
            <person name="Brettin T."/>
            <person name="Detter J.C."/>
            <person name="Han C."/>
            <person name="Larimer F."/>
            <person name="Land M."/>
            <person name="Hauser L."/>
            <person name="Kyrpides N."/>
            <person name="Ovchinnikova G."/>
            <person name="Beliaev A.S."/>
            <person name="Richardson P."/>
        </authorList>
    </citation>
    <scope>NUCLEOTIDE SEQUENCE</scope>
    <source>
        <strain evidence="3">2CP-1</strain>
    </source>
</reference>
<dbReference type="KEGG" id="acp:A2cp1_2654"/>
<dbReference type="PANTHER" id="PTHR34475:SF1">
    <property type="entry name" value="CYTOSKELETON PROTEIN RODZ"/>
    <property type="match status" value="1"/>
</dbReference>
<dbReference type="CDD" id="cd00093">
    <property type="entry name" value="HTH_XRE"/>
    <property type="match status" value="1"/>
</dbReference>
<keyword evidence="2" id="KW-1133">Transmembrane helix</keyword>
<organism evidence="3 4">
    <name type="scientific">Anaeromyxobacter dehalogenans (strain ATCC BAA-258 / DSM 21875 / 2CP-1)</name>
    <dbReference type="NCBI Taxonomy" id="455488"/>
    <lineage>
        <taxon>Bacteria</taxon>
        <taxon>Pseudomonadati</taxon>
        <taxon>Myxococcota</taxon>
        <taxon>Myxococcia</taxon>
        <taxon>Myxococcales</taxon>
        <taxon>Cystobacterineae</taxon>
        <taxon>Anaeromyxobacteraceae</taxon>
        <taxon>Anaeromyxobacter</taxon>
    </lineage>
</organism>
<feature type="region of interest" description="Disordered" evidence="1">
    <location>
        <begin position="1"/>
        <end position="28"/>
    </location>
</feature>
<dbReference type="HOGENOM" id="CLU_1811780_0_0_7"/>
<evidence type="ECO:0008006" key="5">
    <source>
        <dbReference type="Google" id="ProtNLM"/>
    </source>
</evidence>
<feature type="compositionally biased region" description="Low complexity" evidence="1">
    <location>
        <begin position="12"/>
        <end position="28"/>
    </location>
</feature>
<keyword evidence="2" id="KW-0812">Transmembrane</keyword>
<keyword evidence="2" id="KW-0472">Membrane</keyword>
<dbReference type="GO" id="GO:0003677">
    <property type="term" value="F:DNA binding"/>
    <property type="evidence" value="ECO:0007669"/>
    <property type="project" value="InterPro"/>
</dbReference>
<dbReference type="InterPro" id="IPR001387">
    <property type="entry name" value="Cro/C1-type_HTH"/>
</dbReference>
<evidence type="ECO:0000256" key="1">
    <source>
        <dbReference type="SAM" id="MobiDB-lite"/>
    </source>
</evidence>
<dbReference type="RefSeq" id="WP_012633770.1">
    <property type="nucleotide sequence ID" value="NC_011891.1"/>
</dbReference>
<sequence length="143" mass="15034">MSDEHDTPAPEAPAAEAPETGAAPAEEGLPAFGRWLARERELRGLTRDEVTRAIKLAPGVVEALESGEEARIPPRAYVVGYLRGYAAAVGLDPDEVVLRFEEAAGPVEARARRARRGTDPRVLAGAALALAVAAAAAWAMLGR</sequence>
<dbReference type="AlphaFoldDB" id="B8JDE2"/>
<dbReference type="Gene3D" id="1.10.260.40">
    <property type="entry name" value="lambda repressor-like DNA-binding domains"/>
    <property type="match status" value="1"/>
</dbReference>
<dbReference type="PANTHER" id="PTHR34475">
    <property type="match status" value="1"/>
</dbReference>
<evidence type="ECO:0000313" key="3">
    <source>
        <dbReference type="EMBL" id="ACL65991.1"/>
    </source>
</evidence>
<keyword evidence="4" id="KW-1185">Reference proteome</keyword>